<evidence type="ECO:0000313" key="8">
    <source>
        <dbReference type="EMBL" id="MCH7407920.1"/>
    </source>
</evidence>
<evidence type="ECO:0000313" key="9">
    <source>
        <dbReference type="Proteomes" id="UP001165489"/>
    </source>
</evidence>
<protein>
    <recommendedName>
        <fullName evidence="7">Endoribonuclease YbeY</fullName>
        <ecNumber evidence="7">3.1.-.-</ecNumber>
    </recommendedName>
</protein>
<keyword evidence="7" id="KW-0698">rRNA processing</keyword>
<feature type="binding site" evidence="7">
    <location>
        <position position="118"/>
    </location>
    <ligand>
        <name>Zn(2+)</name>
        <dbReference type="ChEBI" id="CHEBI:29105"/>
        <note>catalytic</note>
    </ligand>
</feature>
<gene>
    <name evidence="7 8" type="primary">ybeY</name>
    <name evidence="8" type="ORF">MM239_00810</name>
</gene>
<evidence type="ECO:0000256" key="2">
    <source>
        <dbReference type="ARBA" id="ARBA00022722"/>
    </source>
</evidence>
<comment type="function">
    <text evidence="7">Single strand-specific metallo-endoribonuclease involved in late-stage 70S ribosome quality control and in maturation of the 3' terminus of the 16S rRNA.</text>
</comment>
<keyword evidence="6 7" id="KW-0862">Zinc</keyword>
<dbReference type="EMBL" id="JAKZGP010000001">
    <property type="protein sequence ID" value="MCH7407920.1"/>
    <property type="molecule type" value="Genomic_DNA"/>
</dbReference>
<name>A0ABS9UVY3_9BACT</name>
<dbReference type="Gene3D" id="3.40.390.30">
    <property type="entry name" value="Metalloproteases ('zincins'), catalytic domain"/>
    <property type="match status" value="1"/>
</dbReference>
<dbReference type="PANTHER" id="PTHR46986">
    <property type="entry name" value="ENDORIBONUCLEASE YBEY, CHLOROPLASTIC"/>
    <property type="match status" value="1"/>
</dbReference>
<keyword evidence="9" id="KW-1185">Reference proteome</keyword>
<comment type="subcellular location">
    <subcellularLocation>
        <location evidence="7">Cytoplasm</location>
    </subcellularLocation>
</comment>
<keyword evidence="7" id="KW-0690">Ribosome biogenesis</keyword>
<dbReference type="InterPro" id="IPR002036">
    <property type="entry name" value="YbeY"/>
</dbReference>
<dbReference type="InterPro" id="IPR020549">
    <property type="entry name" value="YbeY_CS"/>
</dbReference>
<evidence type="ECO:0000256" key="6">
    <source>
        <dbReference type="ARBA" id="ARBA00022833"/>
    </source>
</evidence>
<accession>A0ABS9UVY3</accession>
<evidence type="ECO:0000256" key="4">
    <source>
        <dbReference type="ARBA" id="ARBA00022759"/>
    </source>
</evidence>
<dbReference type="SUPFAM" id="SSF55486">
    <property type="entry name" value="Metalloproteases ('zincins'), catalytic domain"/>
    <property type="match status" value="1"/>
</dbReference>
<dbReference type="NCBIfam" id="TIGR00043">
    <property type="entry name" value="rRNA maturation RNase YbeY"/>
    <property type="match status" value="1"/>
</dbReference>
<evidence type="ECO:0000256" key="3">
    <source>
        <dbReference type="ARBA" id="ARBA00022723"/>
    </source>
</evidence>
<dbReference type="RefSeq" id="WP_241345859.1">
    <property type="nucleotide sequence ID" value="NZ_JAKZGP010000001.1"/>
</dbReference>
<dbReference type="PROSITE" id="PS01306">
    <property type="entry name" value="UPF0054"/>
    <property type="match status" value="1"/>
</dbReference>
<organism evidence="8 9">
    <name type="scientific">Belliella filtrata</name>
    <dbReference type="NCBI Taxonomy" id="2923435"/>
    <lineage>
        <taxon>Bacteria</taxon>
        <taxon>Pseudomonadati</taxon>
        <taxon>Bacteroidota</taxon>
        <taxon>Cytophagia</taxon>
        <taxon>Cytophagales</taxon>
        <taxon>Cyclobacteriaceae</taxon>
        <taxon>Belliella</taxon>
    </lineage>
</organism>
<keyword evidence="5 7" id="KW-0378">Hydrolase</keyword>
<keyword evidence="7" id="KW-0963">Cytoplasm</keyword>
<evidence type="ECO:0000256" key="1">
    <source>
        <dbReference type="ARBA" id="ARBA00010875"/>
    </source>
</evidence>
<feature type="binding site" evidence="7">
    <location>
        <position position="112"/>
    </location>
    <ligand>
        <name>Zn(2+)</name>
        <dbReference type="ChEBI" id="CHEBI:29105"/>
        <note>catalytic</note>
    </ligand>
</feature>
<feature type="binding site" evidence="7">
    <location>
        <position position="108"/>
    </location>
    <ligand>
        <name>Zn(2+)</name>
        <dbReference type="ChEBI" id="CHEBI:29105"/>
        <note>catalytic</note>
    </ligand>
</feature>
<dbReference type="PANTHER" id="PTHR46986:SF1">
    <property type="entry name" value="ENDORIBONUCLEASE YBEY, CHLOROPLASTIC"/>
    <property type="match status" value="1"/>
</dbReference>
<dbReference type="EC" id="3.1.-.-" evidence="7"/>
<proteinExistence type="inferred from homology"/>
<dbReference type="InterPro" id="IPR023091">
    <property type="entry name" value="MetalPrtase_cat_dom_sf_prd"/>
</dbReference>
<sequence>MAISFFNEDRKFRLTQKLKHKSWLKKIAISEGYKILDLNYIFCSDEYLHKINVEYLDHDTYTDIITFDNSEKENTIEGDIFISLDRVEDNAKDEKTPFEIELLRVLSHGLLHLMGYKDKTKSEAKEMRLKEDQSISIFQEI</sequence>
<keyword evidence="3 7" id="KW-0479">Metal-binding</keyword>
<dbReference type="Proteomes" id="UP001165489">
    <property type="component" value="Unassembled WGS sequence"/>
</dbReference>
<comment type="cofactor">
    <cofactor evidence="7">
        <name>Zn(2+)</name>
        <dbReference type="ChEBI" id="CHEBI:29105"/>
    </cofactor>
    <text evidence="7">Binds 1 zinc ion.</text>
</comment>
<dbReference type="Pfam" id="PF02130">
    <property type="entry name" value="YbeY"/>
    <property type="match status" value="1"/>
</dbReference>
<keyword evidence="2 7" id="KW-0540">Nuclease</keyword>
<evidence type="ECO:0000256" key="7">
    <source>
        <dbReference type="HAMAP-Rule" id="MF_00009"/>
    </source>
</evidence>
<keyword evidence="4 7" id="KW-0255">Endonuclease</keyword>
<dbReference type="HAMAP" id="MF_00009">
    <property type="entry name" value="Endoribonucl_YbeY"/>
    <property type="match status" value="1"/>
</dbReference>
<comment type="caution">
    <text evidence="8">The sequence shown here is derived from an EMBL/GenBank/DDBJ whole genome shotgun (WGS) entry which is preliminary data.</text>
</comment>
<reference evidence="8" key="1">
    <citation type="submission" date="2022-03" db="EMBL/GenBank/DDBJ databases">
        <title>De novo assembled genomes of Belliella spp. (Cyclobacteriaceae) strains.</title>
        <authorList>
            <person name="Szabo A."/>
            <person name="Korponai K."/>
            <person name="Felfoldi T."/>
        </authorList>
    </citation>
    <scope>NUCLEOTIDE SEQUENCE</scope>
    <source>
        <strain evidence="8">DSM 111904</strain>
    </source>
</reference>
<comment type="similarity">
    <text evidence="1 7">Belongs to the endoribonuclease YbeY family.</text>
</comment>
<evidence type="ECO:0000256" key="5">
    <source>
        <dbReference type="ARBA" id="ARBA00022801"/>
    </source>
</evidence>